<dbReference type="Pfam" id="PF09997">
    <property type="entry name" value="DUF2238"/>
    <property type="match status" value="1"/>
</dbReference>
<gene>
    <name evidence="2" type="ORF">ACFPER_10815</name>
</gene>
<comment type="caution">
    <text evidence="2">The sequence shown here is derived from an EMBL/GenBank/DDBJ whole genome shotgun (WGS) entry which is preliminary data.</text>
</comment>
<feature type="transmembrane region" description="Helical" evidence="1">
    <location>
        <begin position="94"/>
        <end position="116"/>
    </location>
</feature>
<keyword evidence="1" id="KW-0812">Transmembrane</keyword>
<dbReference type="Proteomes" id="UP001595960">
    <property type="component" value="Unassembled WGS sequence"/>
</dbReference>
<dbReference type="InterPro" id="IPR014509">
    <property type="entry name" value="YjdF-like"/>
</dbReference>
<proteinExistence type="predicted"/>
<protein>
    <recommendedName>
        <fullName evidence="4">DUF2238 domain-containing protein</fullName>
    </recommendedName>
</protein>
<keyword evidence="3" id="KW-1185">Reference proteome</keyword>
<keyword evidence="1" id="KW-1133">Transmembrane helix</keyword>
<evidence type="ECO:0008006" key="4">
    <source>
        <dbReference type="Google" id="ProtNLM"/>
    </source>
</evidence>
<keyword evidence="1" id="KW-0472">Membrane</keyword>
<feature type="transmembrane region" description="Helical" evidence="1">
    <location>
        <begin position="128"/>
        <end position="148"/>
    </location>
</feature>
<feature type="transmembrane region" description="Helical" evidence="1">
    <location>
        <begin position="67"/>
        <end position="88"/>
    </location>
</feature>
<dbReference type="EMBL" id="JBHSJC010000001">
    <property type="protein sequence ID" value="MFC4829286.1"/>
    <property type="molecule type" value="Genomic_DNA"/>
</dbReference>
<feature type="transmembrane region" description="Helical" evidence="1">
    <location>
        <begin position="168"/>
        <end position="189"/>
    </location>
</feature>
<accession>A0ABV9R590</accession>
<reference evidence="3" key="1">
    <citation type="journal article" date="2019" name="Int. J. Syst. Evol. Microbiol.">
        <title>The Global Catalogue of Microorganisms (GCM) 10K type strain sequencing project: providing services to taxonomists for standard genome sequencing and annotation.</title>
        <authorList>
            <consortium name="The Broad Institute Genomics Platform"/>
            <consortium name="The Broad Institute Genome Sequencing Center for Infectious Disease"/>
            <person name="Wu L."/>
            <person name="Ma J."/>
        </authorList>
    </citation>
    <scope>NUCLEOTIDE SEQUENCE [LARGE SCALE GENOMIC DNA]</scope>
    <source>
        <strain evidence="3">CGMCC 1.12192</strain>
    </source>
</reference>
<feature type="transmembrane region" description="Helical" evidence="1">
    <location>
        <begin position="25"/>
        <end position="55"/>
    </location>
</feature>
<evidence type="ECO:0000313" key="2">
    <source>
        <dbReference type="EMBL" id="MFC4829286.1"/>
    </source>
</evidence>
<organism evidence="2 3">
    <name type="scientific">Agromyces aurantiacus</name>
    <dbReference type="NCBI Taxonomy" id="165814"/>
    <lineage>
        <taxon>Bacteria</taxon>
        <taxon>Bacillati</taxon>
        <taxon>Actinomycetota</taxon>
        <taxon>Actinomycetes</taxon>
        <taxon>Micrococcales</taxon>
        <taxon>Microbacteriaceae</taxon>
        <taxon>Agromyces</taxon>
    </lineage>
</organism>
<name>A0ABV9R590_9MICO</name>
<evidence type="ECO:0000256" key="1">
    <source>
        <dbReference type="SAM" id="Phobius"/>
    </source>
</evidence>
<sequence>MRELWANLRRRPHGAAELAADGLRLLAVVSIVLAGVGWGAKGVSSFAVVSVAMLLPRALAVRPGFDIAYGVIALAATWSSVTDLYGAVRWLDLPMHFLMTGLAAASCYVLLLRLGLIAEASALRRPRTSAVVLTTTIGAALAAAWEMFEWFTTTFLDPATVLGYQDTIADMVFGTAGSFVAGLLMPVLAAQPTNAAPPTTIRTS</sequence>
<evidence type="ECO:0000313" key="3">
    <source>
        <dbReference type="Proteomes" id="UP001595960"/>
    </source>
</evidence>
<dbReference type="RefSeq" id="WP_204392871.1">
    <property type="nucleotide sequence ID" value="NZ_JAFBBW010000001.1"/>
</dbReference>